<protein>
    <submittedName>
        <fullName evidence="12">Transmembrane emp24 domain-containing protein p24delta9</fullName>
    </submittedName>
</protein>
<dbReference type="GeneID" id="105048828"/>
<evidence type="ECO:0000313" key="11">
    <source>
        <dbReference type="Proteomes" id="UP000504607"/>
    </source>
</evidence>
<dbReference type="RefSeq" id="XP_010926589.1">
    <property type="nucleotide sequence ID" value="XM_010928287.3"/>
</dbReference>
<evidence type="ECO:0000256" key="2">
    <source>
        <dbReference type="ARBA" id="ARBA00007104"/>
    </source>
</evidence>
<keyword evidence="6 8" id="KW-0472">Membrane</keyword>
<dbReference type="PANTHER" id="PTHR22811">
    <property type="entry name" value="TRANSMEMBRANE EMP24 DOMAIN-CONTAINING PROTEIN"/>
    <property type="match status" value="1"/>
</dbReference>
<evidence type="ECO:0000259" key="10">
    <source>
        <dbReference type="PROSITE" id="PS50866"/>
    </source>
</evidence>
<feature type="chain" id="PRO_5026796526" evidence="9">
    <location>
        <begin position="32"/>
        <end position="221"/>
    </location>
</feature>
<dbReference type="PROSITE" id="PS50866">
    <property type="entry name" value="GOLD"/>
    <property type="match status" value="1"/>
</dbReference>
<comment type="similarity">
    <text evidence="2 7">Belongs to the EMP24/GP25L family.</text>
</comment>
<organism evidence="11 12">
    <name type="scientific">Elaeis guineensis var. tenera</name>
    <name type="common">Oil palm</name>
    <dbReference type="NCBI Taxonomy" id="51953"/>
    <lineage>
        <taxon>Eukaryota</taxon>
        <taxon>Viridiplantae</taxon>
        <taxon>Streptophyta</taxon>
        <taxon>Embryophyta</taxon>
        <taxon>Tracheophyta</taxon>
        <taxon>Spermatophyta</taxon>
        <taxon>Magnoliopsida</taxon>
        <taxon>Liliopsida</taxon>
        <taxon>Arecaceae</taxon>
        <taxon>Arecoideae</taxon>
        <taxon>Cocoseae</taxon>
        <taxon>Elaeidinae</taxon>
        <taxon>Elaeis</taxon>
    </lineage>
</organism>
<gene>
    <name evidence="12" type="primary">LOC105048828</name>
</gene>
<evidence type="ECO:0000256" key="7">
    <source>
        <dbReference type="RuleBase" id="RU003827"/>
    </source>
</evidence>
<dbReference type="GO" id="GO:0016020">
    <property type="term" value="C:membrane"/>
    <property type="evidence" value="ECO:0007669"/>
    <property type="project" value="UniProtKB-SubCell"/>
</dbReference>
<dbReference type="InterPro" id="IPR015720">
    <property type="entry name" value="Emp24-like"/>
</dbReference>
<accession>A0A6I9RI44</accession>
<dbReference type="FunCoup" id="A0A6I9RI44">
    <property type="interactions" value="3263"/>
</dbReference>
<dbReference type="InParanoid" id="A0A6I9RI44"/>
<dbReference type="Pfam" id="PF01105">
    <property type="entry name" value="EMP24_GP25L"/>
    <property type="match status" value="1"/>
</dbReference>
<evidence type="ECO:0000256" key="3">
    <source>
        <dbReference type="ARBA" id="ARBA00022692"/>
    </source>
</evidence>
<dbReference type="InterPro" id="IPR009038">
    <property type="entry name" value="GOLD_dom"/>
</dbReference>
<feature type="domain" description="GOLD" evidence="10">
    <location>
        <begin position="41"/>
        <end position="156"/>
    </location>
</feature>
<keyword evidence="4 9" id="KW-0732">Signal</keyword>
<dbReference type="KEGG" id="egu:105048828"/>
<evidence type="ECO:0000256" key="6">
    <source>
        <dbReference type="ARBA" id="ARBA00023136"/>
    </source>
</evidence>
<evidence type="ECO:0000256" key="5">
    <source>
        <dbReference type="ARBA" id="ARBA00022989"/>
    </source>
</evidence>
<dbReference type="OrthoDB" id="1929172at2759"/>
<reference evidence="12" key="1">
    <citation type="submission" date="2025-08" db="UniProtKB">
        <authorList>
            <consortium name="RefSeq"/>
        </authorList>
    </citation>
    <scope>IDENTIFICATION</scope>
</reference>
<evidence type="ECO:0000256" key="9">
    <source>
        <dbReference type="SAM" id="SignalP"/>
    </source>
</evidence>
<evidence type="ECO:0000256" key="1">
    <source>
        <dbReference type="ARBA" id="ARBA00004479"/>
    </source>
</evidence>
<proteinExistence type="inferred from homology"/>
<evidence type="ECO:0000256" key="8">
    <source>
        <dbReference type="SAM" id="Phobius"/>
    </source>
</evidence>
<sequence length="221" mass="24690">MGPGRRIGGSAGLRFVLALAVASLLALPARSLRFDLQSGQTKCISEDIKLHAMAVGKYAVVNPADSGPLPDSHRVTVRVTSPYGNNIHYAESVELGNFAFTANEAGDYLACFWTPNHKPATTVTLEFDWRTGVAAKDWTNVAKKGQLDLMELELKKLGDTVKSIHDEMFYLREREEEMQDMNRTTNSRMAWLSFLSLLVCLSVAGLQLWHLKTFFERKKLL</sequence>
<name>A0A6I9RI44_ELAGV</name>
<keyword evidence="5 8" id="KW-1133">Transmembrane helix</keyword>
<feature type="signal peptide" evidence="9">
    <location>
        <begin position="1"/>
        <end position="31"/>
    </location>
</feature>
<keyword evidence="11" id="KW-1185">Reference proteome</keyword>
<dbReference type="Proteomes" id="UP000504607">
    <property type="component" value="Chromosome 7"/>
</dbReference>
<keyword evidence="3 7" id="KW-0812">Transmembrane</keyword>
<comment type="subcellular location">
    <subcellularLocation>
        <location evidence="1 7">Membrane</location>
        <topology evidence="1 7">Single-pass type I membrane protein</topology>
    </subcellularLocation>
</comment>
<feature type="transmembrane region" description="Helical" evidence="8">
    <location>
        <begin position="189"/>
        <end position="209"/>
    </location>
</feature>
<dbReference type="SMART" id="SM01190">
    <property type="entry name" value="EMP24_GP25L"/>
    <property type="match status" value="1"/>
</dbReference>
<evidence type="ECO:0000313" key="12">
    <source>
        <dbReference type="RefSeq" id="XP_010926589.1"/>
    </source>
</evidence>
<evidence type="ECO:0000256" key="4">
    <source>
        <dbReference type="ARBA" id="ARBA00022729"/>
    </source>
</evidence>
<dbReference type="AlphaFoldDB" id="A0A6I9RI44"/>